<dbReference type="Pfam" id="PF13472">
    <property type="entry name" value="Lipase_GDSL_2"/>
    <property type="match status" value="1"/>
</dbReference>
<dbReference type="Proteomes" id="UP000198771">
    <property type="component" value="Unassembled WGS sequence"/>
</dbReference>
<dbReference type="InterPro" id="IPR051532">
    <property type="entry name" value="Ester_Hydrolysis_Enzymes"/>
</dbReference>
<dbReference type="EMBL" id="FMXO01000023">
    <property type="protein sequence ID" value="SDB60943.1"/>
    <property type="molecule type" value="Genomic_DNA"/>
</dbReference>
<keyword evidence="3" id="KW-1185">Reference proteome</keyword>
<dbReference type="PANTHER" id="PTHR30383:SF24">
    <property type="entry name" value="THIOESTERASE 1_PROTEASE 1_LYSOPHOSPHOLIPASE L1"/>
    <property type="match status" value="1"/>
</dbReference>
<dbReference type="SUPFAM" id="SSF52266">
    <property type="entry name" value="SGNH hydrolase"/>
    <property type="match status" value="1"/>
</dbReference>
<dbReference type="GO" id="GO:0004622">
    <property type="term" value="F:phosphatidylcholine lysophospholipase activity"/>
    <property type="evidence" value="ECO:0007669"/>
    <property type="project" value="TreeGrafter"/>
</dbReference>
<dbReference type="PANTHER" id="PTHR30383">
    <property type="entry name" value="THIOESTERASE 1/PROTEASE 1/LYSOPHOSPHOLIPASE L1"/>
    <property type="match status" value="1"/>
</dbReference>
<evidence type="ECO:0000313" key="3">
    <source>
        <dbReference type="Proteomes" id="UP000198771"/>
    </source>
</evidence>
<proteinExistence type="predicted"/>
<evidence type="ECO:0000259" key="1">
    <source>
        <dbReference type="Pfam" id="PF13472"/>
    </source>
</evidence>
<dbReference type="AlphaFoldDB" id="A0A1G6EU73"/>
<protein>
    <submittedName>
        <fullName evidence="2">Acyl-CoA thioesterase-1</fullName>
    </submittedName>
</protein>
<dbReference type="InterPro" id="IPR013830">
    <property type="entry name" value="SGNH_hydro"/>
</dbReference>
<gene>
    <name evidence="2" type="ORF">SAMN05660653_03148</name>
</gene>
<dbReference type="OrthoDB" id="9786188at2"/>
<feature type="domain" description="SGNH hydrolase-type esterase" evidence="1">
    <location>
        <begin position="6"/>
        <end position="165"/>
    </location>
</feature>
<organism evidence="2 3">
    <name type="scientific">Desulfonatronum thiosulfatophilum</name>
    <dbReference type="NCBI Taxonomy" id="617002"/>
    <lineage>
        <taxon>Bacteria</taxon>
        <taxon>Pseudomonadati</taxon>
        <taxon>Thermodesulfobacteriota</taxon>
        <taxon>Desulfovibrionia</taxon>
        <taxon>Desulfovibrionales</taxon>
        <taxon>Desulfonatronaceae</taxon>
        <taxon>Desulfonatronum</taxon>
    </lineage>
</organism>
<sequence>MITILALGDSLTAGYGLLPEDSFASRLERALGDEGRDVAVINGGVSGDTAHDGLYRLDPLLERNPDLVIVEFGANDIYQRLPEDEVMDNLEMIIDKCRAIGAEVLLTGVLSLRDPDQEYNTRFHDIYQELSRTKQIPLVPDFIPGIPGNPDLTLPDGIHPNVAGVDVIVDNILPAVRLLLDKNS</sequence>
<reference evidence="2 3" key="1">
    <citation type="submission" date="2016-10" db="EMBL/GenBank/DDBJ databases">
        <authorList>
            <person name="de Groot N.N."/>
        </authorList>
    </citation>
    <scope>NUCLEOTIDE SEQUENCE [LARGE SCALE GENOMIC DNA]</scope>
    <source>
        <strain evidence="2 3">ASO4-2</strain>
    </source>
</reference>
<accession>A0A1G6EU73</accession>
<dbReference type="Gene3D" id="3.40.50.1110">
    <property type="entry name" value="SGNH hydrolase"/>
    <property type="match status" value="1"/>
</dbReference>
<name>A0A1G6EU73_9BACT</name>
<dbReference type="CDD" id="cd01822">
    <property type="entry name" value="Lysophospholipase_L1_like"/>
    <property type="match status" value="1"/>
</dbReference>
<evidence type="ECO:0000313" key="2">
    <source>
        <dbReference type="EMBL" id="SDB60943.1"/>
    </source>
</evidence>
<dbReference type="InterPro" id="IPR036514">
    <property type="entry name" value="SGNH_hydro_sf"/>
</dbReference>
<dbReference type="RefSeq" id="WP_161946374.1">
    <property type="nucleotide sequence ID" value="NZ_FMXO01000023.1"/>
</dbReference>
<dbReference type="STRING" id="617002.SAMN05660653_03148"/>